<keyword evidence="2" id="KW-1185">Reference proteome</keyword>
<accession>A0ABQ1VK87</accession>
<dbReference type="EMBL" id="BMIV01000012">
    <property type="protein sequence ID" value="GGF74970.1"/>
    <property type="molecule type" value="Genomic_DNA"/>
</dbReference>
<proteinExistence type="predicted"/>
<organism evidence="1 2">
    <name type="scientific">Paracoccus acridae</name>
    <dbReference type="NCBI Taxonomy" id="1795310"/>
    <lineage>
        <taxon>Bacteria</taxon>
        <taxon>Pseudomonadati</taxon>
        <taxon>Pseudomonadota</taxon>
        <taxon>Alphaproteobacteria</taxon>
        <taxon>Rhodobacterales</taxon>
        <taxon>Paracoccaceae</taxon>
        <taxon>Paracoccus</taxon>
    </lineage>
</organism>
<evidence type="ECO:0000313" key="1">
    <source>
        <dbReference type="EMBL" id="GGF74970.1"/>
    </source>
</evidence>
<reference evidence="2" key="1">
    <citation type="journal article" date="2019" name="Int. J. Syst. Evol. Microbiol.">
        <title>The Global Catalogue of Microorganisms (GCM) 10K type strain sequencing project: providing services to taxonomists for standard genome sequencing and annotation.</title>
        <authorList>
            <consortium name="The Broad Institute Genomics Platform"/>
            <consortium name="The Broad Institute Genome Sequencing Center for Infectious Disease"/>
            <person name="Wu L."/>
            <person name="Ma J."/>
        </authorList>
    </citation>
    <scope>NUCLEOTIDE SEQUENCE [LARGE SCALE GENOMIC DNA]</scope>
    <source>
        <strain evidence="2">CGMCC 1.15419</strain>
    </source>
</reference>
<gene>
    <name evidence="1" type="ORF">GCM10011402_29550</name>
</gene>
<dbReference type="Pfam" id="PF16867">
    <property type="entry name" value="DMSP_lyase"/>
    <property type="match status" value="1"/>
</dbReference>
<comment type="caution">
    <text evidence="1">The sequence shown here is derived from an EMBL/GenBank/DDBJ whole genome shotgun (WGS) entry which is preliminary data.</text>
</comment>
<dbReference type="InterPro" id="IPR014710">
    <property type="entry name" value="RmlC-like_jellyroll"/>
</dbReference>
<dbReference type="RefSeq" id="WP_188715980.1">
    <property type="nucleotide sequence ID" value="NZ_BMIV01000012.1"/>
</dbReference>
<dbReference type="Gene3D" id="2.60.120.10">
    <property type="entry name" value="Jelly Rolls"/>
    <property type="match status" value="1"/>
</dbReference>
<dbReference type="InterPro" id="IPR031723">
    <property type="entry name" value="DMSP_lyase"/>
</dbReference>
<protein>
    <submittedName>
        <fullName evidence="1">Transcriptional regulator</fullName>
    </submittedName>
</protein>
<sequence>MTNRHPALDKLVRSLEAAFLEKNPTGPWMDEAVEAFRSLNMPHPPSGAASATIDACRHLEPALARAREEGSNNVRSIAEAFGELAPQLTWARRAGSEREDVTFHEGHANAIVIGPKGLEAREDCWLGVSLMAPNVQYPVHRHPPEELYVVLSEGYWFREDANWFTPGMGGIVYNPSGSIHSMKSTQAPLLAFWVLWGGRNLSL</sequence>
<dbReference type="SUPFAM" id="SSF51182">
    <property type="entry name" value="RmlC-like cupins"/>
    <property type="match status" value="1"/>
</dbReference>
<dbReference type="InterPro" id="IPR011051">
    <property type="entry name" value="RmlC_Cupin_sf"/>
</dbReference>
<name>A0ABQ1VK87_9RHOB</name>
<dbReference type="Proteomes" id="UP000640509">
    <property type="component" value="Unassembled WGS sequence"/>
</dbReference>
<evidence type="ECO:0000313" key="2">
    <source>
        <dbReference type="Proteomes" id="UP000640509"/>
    </source>
</evidence>